<feature type="region of interest" description="Disordered" evidence="1">
    <location>
        <begin position="45"/>
        <end position="75"/>
    </location>
</feature>
<dbReference type="GeneID" id="89948834"/>
<organism evidence="2 3">
    <name type="scientific">Mucor velutinosus</name>
    <dbReference type="NCBI Taxonomy" id="708070"/>
    <lineage>
        <taxon>Eukaryota</taxon>
        <taxon>Fungi</taxon>
        <taxon>Fungi incertae sedis</taxon>
        <taxon>Mucoromycota</taxon>
        <taxon>Mucoromycotina</taxon>
        <taxon>Mucoromycetes</taxon>
        <taxon>Mucorales</taxon>
        <taxon>Mucorineae</taxon>
        <taxon>Mucoraceae</taxon>
        <taxon>Mucor</taxon>
    </lineage>
</organism>
<gene>
    <name evidence="2" type="ORF">ATC70_005148</name>
</gene>
<accession>A0AAN7D868</accession>
<evidence type="ECO:0000256" key="1">
    <source>
        <dbReference type="SAM" id="MobiDB-lite"/>
    </source>
</evidence>
<comment type="caution">
    <text evidence="2">The sequence shown here is derived from an EMBL/GenBank/DDBJ whole genome shotgun (WGS) entry which is preliminary data.</text>
</comment>
<evidence type="ECO:0000313" key="3">
    <source>
        <dbReference type="Proteomes" id="UP001304243"/>
    </source>
</evidence>
<sequence>MESSQVFNMNSFMYTQDMMSHSTLLSSSNACSSLFNQTVSPKEYQKRKINHQQKKSMPSSSPSLSSQKPRKVAKSKKIILGKPCNGKHKMNLQELKALSRQIRPYSAAAATFTCTTTTTTPATSAPLSRLNTHIRSEKDREEESAKDIALLGRSLRERLFKAKSKMMDNLKNSEEPEDILIYNNLIKSTLPSLVENSNNSNANSDDDEDDCSSVSTLSSIQLRLVTDASGRVSVVSDDFSSTTSSLYDEGYNNDNYHLFGHGSTCTSIAPLYTLSSMMDMDMYLQQPSWYQSCLSDINNDVTEDQINSWLQRGGHDDSINSPITMATDQELADLLEFDAM</sequence>
<reference evidence="2 3" key="1">
    <citation type="submission" date="2022-11" db="EMBL/GenBank/DDBJ databases">
        <title>Mucor velutinosus strain NIH1002 WGS.</title>
        <authorList>
            <person name="Subramanian P."/>
            <person name="Mullikin J.C."/>
            <person name="Segre J.A."/>
            <person name="Zelazny A.M."/>
        </authorList>
    </citation>
    <scope>NUCLEOTIDE SEQUENCE [LARGE SCALE GENOMIC DNA]</scope>
    <source>
        <strain evidence="2 3">NIH1002</strain>
    </source>
</reference>
<protein>
    <submittedName>
        <fullName evidence="2">Uncharacterized protein</fullName>
    </submittedName>
</protein>
<dbReference type="EMBL" id="JASEJX010000033">
    <property type="protein sequence ID" value="KAK4510715.1"/>
    <property type="molecule type" value="Genomic_DNA"/>
</dbReference>
<proteinExistence type="predicted"/>
<keyword evidence="3" id="KW-1185">Reference proteome</keyword>
<dbReference type="RefSeq" id="XP_064677381.1">
    <property type="nucleotide sequence ID" value="XM_064824445.1"/>
</dbReference>
<feature type="compositionally biased region" description="Basic residues" evidence="1">
    <location>
        <begin position="45"/>
        <end position="54"/>
    </location>
</feature>
<evidence type="ECO:0000313" key="2">
    <source>
        <dbReference type="EMBL" id="KAK4510715.1"/>
    </source>
</evidence>
<dbReference type="Proteomes" id="UP001304243">
    <property type="component" value="Unassembled WGS sequence"/>
</dbReference>
<feature type="compositionally biased region" description="Low complexity" evidence="1">
    <location>
        <begin position="55"/>
        <end position="67"/>
    </location>
</feature>
<name>A0AAN7D868_9FUNG</name>
<dbReference type="AlphaFoldDB" id="A0AAN7D868"/>